<evidence type="ECO:0000256" key="5">
    <source>
        <dbReference type="PROSITE-ProRule" id="PRU01026"/>
    </source>
</evidence>
<name>A0A2M7VK61_9BACT</name>
<dbReference type="Gene3D" id="1.10.8.100">
    <property type="entry name" value="Ribosomal RNA adenine dimethylase-like, domain 2"/>
    <property type="match status" value="1"/>
</dbReference>
<dbReference type="NCBIfam" id="NF000499">
    <property type="entry name" value="Erm23S_rRNA_broad"/>
    <property type="match status" value="1"/>
</dbReference>
<dbReference type="Gene3D" id="3.40.50.150">
    <property type="entry name" value="Vaccinia Virus protein VP39"/>
    <property type="match status" value="1"/>
</dbReference>
<dbReference type="PROSITE" id="PS51689">
    <property type="entry name" value="SAM_RNA_A_N6_MT"/>
    <property type="match status" value="1"/>
</dbReference>
<dbReference type="GO" id="GO:0000179">
    <property type="term" value="F:rRNA (adenine-N6,N6-)-dimethyltransferase activity"/>
    <property type="evidence" value="ECO:0007669"/>
    <property type="project" value="UniProtKB-UniRule"/>
</dbReference>
<evidence type="ECO:0000313" key="7">
    <source>
        <dbReference type="EMBL" id="PJA02156.1"/>
    </source>
</evidence>
<dbReference type="InterPro" id="IPR029063">
    <property type="entry name" value="SAM-dependent_MTases_sf"/>
</dbReference>
<keyword evidence="2 5" id="KW-0808">Transferase</keyword>
<dbReference type="InterPro" id="IPR023165">
    <property type="entry name" value="rRNA_Ade_diMease-like_C"/>
</dbReference>
<dbReference type="SUPFAM" id="SSF53335">
    <property type="entry name" value="S-adenosyl-L-methionine-dependent methyltransferases"/>
    <property type="match status" value="1"/>
</dbReference>
<keyword evidence="4 5" id="KW-0694">RNA-binding</keyword>
<keyword evidence="1 5" id="KW-0489">Methyltransferase</keyword>
<feature type="binding site" evidence="5">
    <location>
        <position position="17"/>
    </location>
    <ligand>
        <name>S-adenosyl-L-methionine</name>
        <dbReference type="ChEBI" id="CHEBI:59789"/>
    </ligand>
</feature>
<keyword evidence="3 5" id="KW-0949">S-adenosyl-L-methionine</keyword>
<dbReference type="EMBL" id="PFPS01000092">
    <property type="protein sequence ID" value="PJA02156.1"/>
    <property type="molecule type" value="Genomic_DNA"/>
</dbReference>
<dbReference type="Pfam" id="PF00398">
    <property type="entry name" value="RrnaAD"/>
    <property type="match status" value="1"/>
</dbReference>
<feature type="binding site" evidence="5">
    <location>
        <position position="15"/>
    </location>
    <ligand>
        <name>S-adenosyl-L-methionine</name>
        <dbReference type="ChEBI" id="CHEBI:59789"/>
    </ligand>
</feature>
<feature type="domain" description="Ribosomal RNA adenine methylase transferase N-terminal" evidence="6">
    <location>
        <begin position="22"/>
        <end position="189"/>
    </location>
</feature>
<organism evidence="7 8">
    <name type="scientific">bacterium (Candidatus Gribaldobacteria) CG_4_10_14_0_2_um_filter_36_18</name>
    <dbReference type="NCBI Taxonomy" id="2014264"/>
    <lineage>
        <taxon>Bacteria</taxon>
        <taxon>Candidatus Gribaldobacteria</taxon>
    </lineage>
</organism>
<dbReference type="CDD" id="cd02440">
    <property type="entry name" value="AdoMet_MTases"/>
    <property type="match status" value="1"/>
</dbReference>
<proteinExistence type="inferred from homology"/>
<reference evidence="8" key="1">
    <citation type="submission" date="2017-09" db="EMBL/GenBank/DDBJ databases">
        <title>Depth-based differentiation of microbial function through sediment-hosted aquifers and enrichment of novel symbionts in the deep terrestrial subsurface.</title>
        <authorList>
            <person name="Probst A.J."/>
            <person name="Ladd B."/>
            <person name="Jarett J.K."/>
            <person name="Geller-Mcgrath D.E."/>
            <person name="Sieber C.M.K."/>
            <person name="Emerson J.B."/>
            <person name="Anantharaman K."/>
            <person name="Thomas B.C."/>
            <person name="Malmstrom R."/>
            <person name="Stieglmeier M."/>
            <person name="Klingl A."/>
            <person name="Woyke T."/>
            <person name="Ryan C.M."/>
            <person name="Banfield J.F."/>
        </authorList>
    </citation>
    <scope>NUCLEOTIDE SEQUENCE [LARGE SCALE GENOMIC DNA]</scope>
</reference>
<dbReference type="GO" id="GO:0003723">
    <property type="term" value="F:RNA binding"/>
    <property type="evidence" value="ECO:0007669"/>
    <property type="project" value="UniProtKB-UniRule"/>
</dbReference>
<dbReference type="InterPro" id="IPR020598">
    <property type="entry name" value="rRNA_Ade_methylase_Trfase_N"/>
</dbReference>
<dbReference type="SMART" id="SM00650">
    <property type="entry name" value="rADc"/>
    <property type="match status" value="1"/>
</dbReference>
<comment type="caution">
    <text evidence="7">The sequence shown here is derived from an EMBL/GenBank/DDBJ whole genome shotgun (WGS) entry which is preliminary data.</text>
</comment>
<dbReference type="PANTHER" id="PTHR11727:SF7">
    <property type="entry name" value="DIMETHYLADENOSINE TRANSFERASE-RELATED"/>
    <property type="match status" value="1"/>
</dbReference>
<protein>
    <submittedName>
        <fullName evidence="7">23S ribosomal RNA methyltransferase Erm</fullName>
    </submittedName>
</protein>
<accession>A0A2M7VK61</accession>
<feature type="binding site" evidence="5">
    <location>
        <position position="63"/>
    </location>
    <ligand>
        <name>S-adenosyl-L-methionine</name>
        <dbReference type="ChEBI" id="CHEBI:59789"/>
    </ligand>
</feature>
<evidence type="ECO:0000313" key="8">
    <source>
        <dbReference type="Proteomes" id="UP000231469"/>
    </source>
</evidence>
<dbReference type="InterPro" id="IPR020596">
    <property type="entry name" value="rRNA_Ade_Mease_Trfase_CS"/>
</dbReference>
<dbReference type="PROSITE" id="PS01131">
    <property type="entry name" value="RRNA_A_DIMETH"/>
    <property type="match status" value="1"/>
</dbReference>
<evidence type="ECO:0000256" key="1">
    <source>
        <dbReference type="ARBA" id="ARBA00022603"/>
    </source>
</evidence>
<dbReference type="GO" id="GO:0005829">
    <property type="term" value="C:cytosol"/>
    <property type="evidence" value="ECO:0007669"/>
    <property type="project" value="TreeGrafter"/>
</dbReference>
<dbReference type="InterPro" id="IPR001737">
    <property type="entry name" value="KsgA/Erm"/>
</dbReference>
<evidence type="ECO:0000256" key="3">
    <source>
        <dbReference type="ARBA" id="ARBA00022691"/>
    </source>
</evidence>
<feature type="binding site" evidence="5">
    <location>
        <position position="105"/>
    </location>
    <ligand>
        <name>S-adenosyl-L-methionine</name>
        <dbReference type="ChEBI" id="CHEBI:59789"/>
    </ligand>
</feature>
<gene>
    <name evidence="7" type="ORF">COX73_02240</name>
</gene>
<dbReference type="PANTHER" id="PTHR11727">
    <property type="entry name" value="DIMETHYLADENOSINE TRANSFERASE"/>
    <property type="match status" value="1"/>
</dbReference>
<evidence type="ECO:0000256" key="2">
    <source>
        <dbReference type="ARBA" id="ARBA00022679"/>
    </source>
</evidence>
<dbReference type="AlphaFoldDB" id="A0A2M7VK61"/>
<sequence>MDVYKKINQLKYSQNFLNNNKLVERIINQSSIGSQDVVYEIGPGKGIITEQLAKRCTKVIGIEKDEELYKRLSQKFKDNDRIKIRYGDFLSYNLPRNEKYKVFSNIPFNLTADIITKLTSAINPPEDTYLIIQDEAARKFAGSPYGKERQYSLFLKPWFELKILHYFEQTDFFPVPQVKIVLLQIKKREKSLVKREKSQFYRDFIVYGFNQWKLTLKSALKKIFTYQQLKKLSRNLDFNLSATPTDLNFNQWLGLFDYFLVGVIARKKNLILSFEEQLKRQQKHLLKIHRTGLKD</sequence>
<feature type="binding site" evidence="5">
    <location>
        <position position="88"/>
    </location>
    <ligand>
        <name>S-adenosyl-L-methionine</name>
        <dbReference type="ChEBI" id="CHEBI:59789"/>
    </ligand>
</feature>
<comment type="similarity">
    <text evidence="5">Belongs to the class I-like SAM-binding methyltransferase superfamily. rRNA adenine N(6)-methyltransferase family.</text>
</comment>
<dbReference type="Proteomes" id="UP000231469">
    <property type="component" value="Unassembled WGS sequence"/>
</dbReference>
<evidence type="ECO:0000256" key="4">
    <source>
        <dbReference type="ARBA" id="ARBA00022884"/>
    </source>
</evidence>
<feature type="binding site" evidence="5">
    <location>
        <position position="42"/>
    </location>
    <ligand>
        <name>S-adenosyl-L-methionine</name>
        <dbReference type="ChEBI" id="CHEBI:59789"/>
    </ligand>
</feature>
<evidence type="ECO:0000259" key="6">
    <source>
        <dbReference type="SMART" id="SM00650"/>
    </source>
</evidence>